<accession>A0A366FI10</accession>
<dbReference type="Proteomes" id="UP000253529">
    <property type="component" value="Unassembled WGS sequence"/>
</dbReference>
<organism evidence="2 3">
    <name type="scientific">Roseiarcus fermentans</name>
    <dbReference type="NCBI Taxonomy" id="1473586"/>
    <lineage>
        <taxon>Bacteria</taxon>
        <taxon>Pseudomonadati</taxon>
        <taxon>Pseudomonadota</taxon>
        <taxon>Alphaproteobacteria</taxon>
        <taxon>Hyphomicrobiales</taxon>
        <taxon>Roseiarcaceae</taxon>
        <taxon>Roseiarcus</taxon>
    </lineage>
</organism>
<proteinExistence type="predicted"/>
<dbReference type="AlphaFoldDB" id="A0A366FI10"/>
<comment type="caution">
    <text evidence="2">The sequence shown here is derived from an EMBL/GenBank/DDBJ whole genome shotgun (WGS) entry which is preliminary data.</text>
</comment>
<name>A0A366FI10_9HYPH</name>
<reference evidence="2 3" key="1">
    <citation type="submission" date="2018-06" db="EMBL/GenBank/DDBJ databases">
        <title>Genomic Encyclopedia of Type Strains, Phase IV (KMG-IV): sequencing the most valuable type-strain genomes for metagenomic binning, comparative biology and taxonomic classification.</title>
        <authorList>
            <person name="Goeker M."/>
        </authorList>
    </citation>
    <scope>NUCLEOTIDE SEQUENCE [LARGE SCALE GENOMIC DNA]</scope>
    <source>
        <strain evidence="2 3">DSM 24875</strain>
    </source>
</reference>
<protein>
    <submittedName>
        <fullName evidence="2">Uncharacterized protein</fullName>
    </submittedName>
</protein>
<feature type="signal peptide" evidence="1">
    <location>
        <begin position="1"/>
        <end position="26"/>
    </location>
</feature>
<sequence length="163" mass="17784">MVTRRAALALFSGLLASALAPDFAQASSWLRVSRIHVDVSRLRRRRGDPTAQWVADAMPASVAQALGRRFARGAPGGAVLNVDIDDVHLLPMRMGEAPRIVDEITGFVSLAGPGVAPRRRSLRATAVFRPAARDMPMRVEANRRRVTLLVERFAAQIPRDLGL</sequence>
<evidence type="ECO:0000313" key="2">
    <source>
        <dbReference type="EMBL" id="RBP14292.1"/>
    </source>
</evidence>
<keyword evidence="3" id="KW-1185">Reference proteome</keyword>
<feature type="chain" id="PRO_5016769046" evidence="1">
    <location>
        <begin position="27"/>
        <end position="163"/>
    </location>
</feature>
<dbReference type="RefSeq" id="WP_113888980.1">
    <property type="nucleotide sequence ID" value="NZ_QNRK01000009.1"/>
</dbReference>
<dbReference type="EMBL" id="QNRK01000009">
    <property type="protein sequence ID" value="RBP14292.1"/>
    <property type="molecule type" value="Genomic_DNA"/>
</dbReference>
<keyword evidence="1" id="KW-0732">Signal</keyword>
<evidence type="ECO:0000256" key="1">
    <source>
        <dbReference type="SAM" id="SignalP"/>
    </source>
</evidence>
<evidence type="ECO:0000313" key="3">
    <source>
        <dbReference type="Proteomes" id="UP000253529"/>
    </source>
</evidence>
<gene>
    <name evidence="2" type="ORF">DFR50_10945</name>
</gene>